<gene>
    <name evidence="2" type="ORF">C1H46_031456</name>
</gene>
<comment type="caution">
    <text evidence="2">The sequence shown here is derived from an EMBL/GenBank/DDBJ whole genome shotgun (WGS) entry which is preliminary data.</text>
</comment>
<dbReference type="STRING" id="106549.A0A540L913"/>
<reference evidence="2 3" key="1">
    <citation type="journal article" date="2019" name="G3 (Bethesda)">
        <title>Sequencing of a Wild Apple (Malus baccata) Genome Unravels the Differences Between Cultivated and Wild Apple Species Regarding Disease Resistance and Cold Tolerance.</title>
        <authorList>
            <person name="Chen X."/>
        </authorList>
    </citation>
    <scope>NUCLEOTIDE SEQUENCE [LARGE SCALE GENOMIC DNA]</scope>
    <source>
        <strain evidence="3">cv. Shandingzi</strain>
        <tissue evidence="2">Leaves</tissue>
    </source>
</reference>
<name>A0A540L913_MALBA</name>
<proteinExistence type="predicted"/>
<sequence length="71" mass="8082">MIAFNRTFAQSKSQNGQQIDVSDPDWKSKFQGDFDEQFNIPHITDVFPDSVPIPSTFCLKMRTPVIEDFAG</sequence>
<evidence type="ECO:0000313" key="3">
    <source>
        <dbReference type="Proteomes" id="UP000315295"/>
    </source>
</evidence>
<feature type="compositionally biased region" description="Polar residues" evidence="1">
    <location>
        <begin position="7"/>
        <end position="20"/>
    </location>
</feature>
<protein>
    <submittedName>
        <fullName evidence="2">Uncharacterized protein</fullName>
    </submittedName>
</protein>
<evidence type="ECO:0000256" key="1">
    <source>
        <dbReference type="SAM" id="MobiDB-lite"/>
    </source>
</evidence>
<dbReference type="AlphaFoldDB" id="A0A540L913"/>
<dbReference type="Proteomes" id="UP000315295">
    <property type="component" value="Unassembled WGS sequence"/>
</dbReference>
<organism evidence="2 3">
    <name type="scientific">Malus baccata</name>
    <name type="common">Siberian crab apple</name>
    <name type="synonym">Pyrus baccata</name>
    <dbReference type="NCBI Taxonomy" id="106549"/>
    <lineage>
        <taxon>Eukaryota</taxon>
        <taxon>Viridiplantae</taxon>
        <taxon>Streptophyta</taxon>
        <taxon>Embryophyta</taxon>
        <taxon>Tracheophyta</taxon>
        <taxon>Spermatophyta</taxon>
        <taxon>Magnoliopsida</taxon>
        <taxon>eudicotyledons</taxon>
        <taxon>Gunneridae</taxon>
        <taxon>Pentapetalae</taxon>
        <taxon>rosids</taxon>
        <taxon>fabids</taxon>
        <taxon>Rosales</taxon>
        <taxon>Rosaceae</taxon>
        <taxon>Amygdaloideae</taxon>
        <taxon>Maleae</taxon>
        <taxon>Malus</taxon>
    </lineage>
</organism>
<feature type="region of interest" description="Disordered" evidence="1">
    <location>
        <begin position="1"/>
        <end position="24"/>
    </location>
</feature>
<evidence type="ECO:0000313" key="2">
    <source>
        <dbReference type="EMBL" id="TQD82987.1"/>
    </source>
</evidence>
<dbReference type="EMBL" id="VIEB01000698">
    <property type="protein sequence ID" value="TQD82987.1"/>
    <property type="molecule type" value="Genomic_DNA"/>
</dbReference>
<accession>A0A540L913</accession>
<keyword evidence="3" id="KW-1185">Reference proteome</keyword>